<feature type="transmembrane region" description="Helical" evidence="6">
    <location>
        <begin position="352"/>
        <end position="373"/>
    </location>
</feature>
<comment type="subcellular location">
    <subcellularLocation>
        <location evidence="1">Cell membrane</location>
        <topology evidence="1">Multi-pass membrane protein</topology>
    </subcellularLocation>
</comment>
<evidence type="ECO:0000256" key="5">
    <source>
        <dbReference type="ARBA" id="ARBA00023136"/>
    </source>
</evidence>
<dbReference type="InterPro" id="IPR025857">
    <property type="entry name" value="MacB_PCD"/>
</dbReference>
<evidence type="ECO:0000256" key="3">
    <source>
        <dbReference type="ARBA" id="ARBA00022692"/>
    </source>
</evidence>
<feature type="transmembrane region" description="Helical" evidence="6">
    <location>
        <begin position="20"/>
        <end position="40"/>
    </location>
</feature>
<keyword evidence="10" id="KW-1185">Reference proteome</keyword>
<accession>A0A2U8GKH2</accession>
<evidence type="ECO:0000256" key="4">
    <source>
        <dbReference type="ARBA" id="ARBA00022989"/>
    </source>
</evidence>
<feature type="transmembrane region" description="Helical" evidence="6">
    <location>
        <begin position="419"/>
        <end position="440"/>
    </location>
</feature>
<evidence type="ECO:0000259" key="7">
    <source>
        <dbReference type="Pfam" id="PF02687"/>
    </source>
</evidence>
<feature type="transmembrane region" description="Helical" evidence="6">
    <location>
        <begin position="299"/>
        <end position="332"/>
    </location>
</feature>
<sequence length="837" mass="89156">MRSLLSLAWRDLRGGGRTLWVFCACLSLGVALIAASGGLYRQVSASLLADTRALFGGDLEVRVRAPLDDDMLEWMRARGAVSRLIEFRTMLITGSGDAQLVELQSVDDAYPLYGTLRFAPERSLEEATAERDGHHGVVLDRVLADRLGLAPGDRIELGNASLDVRALIVRQPDRSLRADWSGPPVLISAAALDATGLLQPGSRPAYRYRVRTDEEPDAWRIAFLDAFPDSEAEVRTFIERNARLGEVLGQIGSGVLLIGFSALFIGGLGVFNSVQAYLQGKLGTLATLRALGLRDGRLAAVYLLQVLILGGASAVVGALLGGVLALVGTGVVAERLPLADDWTMLIGPSLMAVLFGVVIALLFALPALGRALTVNPAALFRGVLGVVTHTPARAWWLTAGCAMVAAALLLVAMPDPLLGVAFIAALLLVLALLEGGVRLLRTLARRLAGHPALAGRFTLRIALSGLYRPDSPLRPTLLSLGSALTLLVASTLVVHALLLTIEETVPERAPALVFYDIGAAQKDEFRALVEASPSLSQLDLAPLVLGRLAGVGDEALRDSTDARRRLEASDEQKMSTLQNNFDQVVVTRGNWWPDDYRGPALVAMEDREADQLGLKVGDTLQFDIMGERVSAKLAAIYAQKRFQSRLWLEAIFSDGVLDPFITRYVGMAYMDAGEAVAAQNRIAAAQPSVVTVRTAMLLDEARAILTRAAAALSAVGGVTLLASLLVLVSVVAASRVRQIYLATLLHTLGARVGAIRAALHLEYLLLALVTTVFATAVGSALAGLLLHYRLQLDTALGWWIGGLVAAVVSTVALSLGAHHLMRQLRLSPAVLLRGFGA</sequence>
<proteinExistence type="predicted"/>
<evidence type="ECO:0000256" key="6">
    <source>
        <dbReference type="SAM" id="Phobius"/>
    </source>
</evidence>
<feature type="transmembrane region" description="Helical" evidence="6">
    <location>
        <begin position="394"/>
        <end position="413"/>
    </location>
</feature>
<reference evidence="9 10" key="1">
    <citation type="submission" date="2017-06" db="EMBL/GenBank/DDBJ databases">
        <title>Azoarcus.</title>
        <authorList>
            <person name="Woo J.-H."/>
            <person name="Kim H.-S."/>
        </authorList>
    </citation>
    <scope>NUCLEOTIDE SEQUENCE [LARGE SCALE GENOMIC DNA]</scope>
    <source>
        <strain evidence="9 10">TSPY31</strain>
    </source>
</reference>
<organism evidence="9 10">
    <name type="scientific">Parazoarcus communis</name>
    <dbReference type="NCBI Taxonomy" id="41977"/>
    <lineage>
        <taxon>Bacteria</taxon>
        <taxon>Pseudomonadati</taxon>
        <taxon>Pseudomonadota</taxon>
        <taxon>Betaproteobacteria</taxon>
        <taxon>Rhodocyclales</taxon>
        <taxon>Zoogloeaceae</taxon>
        <taxon>Parazoarcus</taxon>
    </lineage>
</organism>
<feature type="transmembrane region" description="Helical" evidence="6">
    <location>
        <begin position="479"/>
        <end position="499"/>
    </location>
</feature>
<keyword evidence="4 6" id="KW-1133">Transmembrane helix</keyword>
<dbReference type="EMBL" id="CP022187">
    <property type="protein sequence ID" value="AWI74011.1"/>
    <property type="molecule type" value="Genomic_DNA"/>
</dbReference>
<evidence type="ECO:0000313" key="9">
    <source>
        <dbReference type="EMBL" id="AWI74011.1"/>
    </source>
</evidence>
<keyword evidence="2" id="KW-1003">Cell membrane</keyword>
<keyword evidence="5 6" id="KW-0472">Membrane</keyword>
<feature type="domain" description="MacB-like periplasmic core" evidence="8">
    <location>
        <begin position="26"/>
        <end position="168"/>
    </location>
</feature>
<gene>
    <name evidence="9" type="ORF">CEW83_01210</name>
</gene>
<keyword evidence="3 6" id="KW-0812">Transmembrane</keyword>
<evidence type="ECO:0000256" key="1">
    <source>
        <dbReference type="ARBA" id="ARBA00004651"/>
    </source>
</evidence>
<dbReference type="PANTHER" id="PTHR30287">
    <property type="entry name" value="MEMBRANE COMPONENT OF PREDICTED ABC SUPERFAMILY METABOLITE UPTAKE TRANSPORTER"/>
    <property type="match status" value="1"/>
</dbReference>
<dbReference type="GO" id="GO:0005886">
    <property type="term" value="C:plasma membrane"/>
    <property type="evidence" value="ECO:0007669"/>
    <property type="project" value="UniProtKB-SubCell"/>
</dbReference>
<evidence type="ECO:0000313" key="10">
    <source>
        <dbReference type="Proteomes" id="UP000244930"/>
    </source>
</evidence>
<evidence type="ECO:0000259" key="8">
    <source>
        <dbReference type="Pfam" id="PF12704"/>
    </source>
</evidence>
<dbReference type="KEGG" id="acom:CEW83_01210"/>
<dbReference type="AlphaFoldDB" id="A0A2U8GKH2"/>
<dbReference type="Pfam" id="PF02687">
    <property type="entry name" value="FtsX"/>
    <property type="match status" value="1"/>
</dbReference>
<dbReference type="InterPro" id="IPR038766">
    <property type="entry name" value="Membrane_comp_ABC_pdt"/>
</dbReference>
<name>A0A2U8GKH2_9RHOO</name>
<protein>
    <submittedName>
        <fullName evidence="9">ABC transporter permease</fullName>
    </submittedName>
</protein>
<feature type="transmembrane region" description="Helical" evidence="6">
    <location>
        <begin position="708"/>
        <end position="733"/>
    </location>
</feature>
<feature type="transmembrane region" description="Helical" evidence="6">
    <location>
        <begin position="255"/>
        <end position="278"/>
    </location>
</feature>
<dbReference type="Proteomes" id="UP000244930">
    <property type="component" value="Chromosome"/>
</dbReference>
<feature type="transmembrane region" description="Helical" evidence="6">
    <location>
        <begin position="766"/>
        <end position="790"/>
    </location>
</feature>
<feature type="domain" description="ABC3 transporter permease C-terminal" evidence="7">
    <location>
        <begin position="257"/>
        <end position="376"/>
    </location>
</feature>
<dbReference type="PANTHER" id="PTHR30287:SF1">
    <property type="entry name" value="INNER MEMBRANE PROTEIN"/>
    <property type="match status" value="1"/>
</dbReference>
<feature type="transmembrane region" description="Helical" evidence="6">
    <location>
        <begin position="796"/>
        <end position="817"/>
    </location>
</feature>
<evidence type="ECO:0000256" key="2">
    <source>
        <dbReference type="ARBA" id="ARBA00022475"/>
    </source>
</evidence>
<dbReference type="Pfam" id="PF12704">
    <property type="entry name" value="MacB_PCD"/>
    <property type="match status" value="1"/>
</dbReference>
<dbReference type="RefSeq" id="WP_108947718.1">
    <property type="nucleotide sequence ID" value="NZ_CP022187.1"/>
</dbReference>
<dbReference type="InterPro" id="IPR003838">
    <property type="entry name" value="ABC3_permease_C"/>
</dbReference>